<organism evidence="1 2">
    <name type="scientific">Akkermansia muciniphila</name>
    <dbReference type="NCBI Taxonomy" id="239935"/>
    <lineage>
        <taxon>Bacteria</taxon>
        <taxon>Pseudomonadati</taxon>
        <taxon>Verrucomicrobiota</taxon>
        <taxon>Verrucomicrobiia</taxon>
        <taxon>Verrucomicrobiales</taxon>
        <taxon>Akkermansiaceae</taxon>
        <taxon>Akkermansia</taxon>
    </lineage>
</organism>
<protein>
    <recommendedName>
        <fullName evidence="3">CBM6 domain-containing protein</fullName>
    </recommendedName>
</protein>
<dbReference type="GO" id="GO:0005975">
    <property type="term" value="P:carbohydrate metabolic process"/>
    <property type="evidence" value="ECO:0007669"/>
    <property type="project" value="InterPro"/>
</dbReference>
<proteinExistence type="predicted"/>
<dbReference type="SUPFAM" id="SSF49785">
    <property type="entry name" value="Galactose-binding domain-like"/>
    <property type="match status" value="1"/>
</dbReference>
<dbReference type="Gene3D" id="1.50.10.10">
    <property type="match status" value="1"/>
</dbReference>
<dbReference type="SUPFAM" id="SSF48208">
    <property type="entry name" value="Six-hairpin glycosidases"/>
    <property type="match status" value="1"/>
</dbReference>
<dbReference type="InterPro" id="IPR008979">
    <property type="entry name" value="Galactose-bd-like_sf"/>
</dbReference>
<dbReference type="Gene3D" id="2.60.120.260">
    <property type="entry name" value="Galactose-binding domain-like"/>
    <property type="match status" value="1"/>
</dbReference>
<sequence length="747" mass="82850">MCPGTSVSLIFCGTEVSRHVKKKDGRSVRLFMDQDRILYRGEAFTLTGNSVRQDAAHWVEVQPDGQVKTMKNGRYSEWRILPEAGNAPHYRGSFEVLNKAYSLALNEASSLLNGEGTFRTGANWPTVWTRDISYATHLGLGLWNVHACMKSLNARVRNGEVEQDTGTGGSWPISSDRVVWGMAAWEVYCLTGDAGWLSRSCRVLEKTCRRDEEVLAATGGLVKGESSFLDWREQSYPAWMTSADIGDSCSLSTMVLHVEARRVLARMFRELGREEKAREWEEKSAGLSAVIERFFRIPEHALYGQYLYGRGYPVLSEKVDSLGNLLCVLLGQAHGSHAAGMVAVLPHCVYGIPCFHPQMPDGVPPYHNRAMWPFLEGYYAQAAAAVENEAALSLAFACMVRAALLCGTNKENILLETGLDEGLLLSSDSQLWSIAGMLGSFYKGLFGIRLLPDSLEFRPCVPASFEGVHELSGLEYRGMTVDVRLRGSGHRVARCLVNGREGRPALSADMKGRVLVELELVPGEEGEGRVNLAHMGGSLAAPEWKAGRHGIAWEAVNGADYYRVYRNGIPVSQTEHCHYMPSPSRGDVYFQVMAVALDGRESYLNEPNDYPSADSRMETRPCGLSGDEAWFSRVTESPDALCYNVNIDRPGVYRVDAFFANGTYDVSDGNTCALRSLYLNGRRAGTLAFPHTSRSGNWEYFIYSTAVEVVMTPGPCRVEVVYDAFSENMNRLVNDMVIKHLRFTRIS</sequence>
<dbReference type="EMBL" id="PJKA01000012">
    <property type="protein sequence ID" value="PNC17847.1"/>
    <property type="molecule type" value="Genomic_DNA"/>
</dbReference>
<gene>
    <name evidence="1" type="ORF">CXU22_08920</name>
</gene>
<dbReference type="Proteomes" id="UP000236000">
    <property type="component" value="Unassembled WGS sequence"/>
</dbReference>
<evidence type="ECO:0000313" key="1">
    <source>
        <dbReference type="EMBL" id="PNC17847.1"/>
    </source>
</evidence>
<comment type="caution">
    <text evidence="1">The sequence shown here is derived from an EMBL/GenBank/DDBJ whole genome shotgun (WGS) entry which is preliminary data.</text>
</comment>
<accession>A0A2N8HD78</accession>
<evidence type="ECO:0008006" key="3">
    <source>
        <dbReference type="Google" id="ProtNLM"/>
    </source>
</evidence>
<dbReference type="InterPro" id="IPR008928">
    <property type="entry name" value="6-hairpin_glycosidase_sf"/>
</dbReference>
<evidence type="ECO:0000313" key="2">
    <source>
        <dbReference type="Proteomes" id="UP000236000"/>
    </source>
</evidence>
<dbReference type="AlphaFoldDB" id="A0A2N8HD78"/>
<name>A0A2N8HD78_9BACT</name>
<reference evidence="1 2" key="1">
    <citation type="journal article" date="2017" name="BMC Genomics">
        <title>Genome sequencing of 39 Akkermansia muciniphila isolates reveals its population structure, genomic and functional diverisity, and global distribution in mammalian gut microbiotas.</title>
        <authorList>
            <person name="Guo X."/>
            <person name="Li S."/>
            <person name="Zhang J."/>
            <person name="Wu F."/>
            <person name="Li X."/>
            <person name="Wu D."/>
            <person name="Zhang M."/>
            <person name="Ou Z."/>
            <person name="Jie Z."/>
            <person name="Yan Q."/>
            <person name="Li P."/>
            <person name="Yi J."/>
            <person name="Peng Y."/>
        </authorList>
    </citation>
    <scope>NUCLEOTIDE SEQUENCE [LARGE SCALE GENOMIC DNA]</scope>
    <source>
        <strain evidence="1 2">GP24</strain>
    </source>
</reference>
<dbReference type="InterPro" id="IPR012341">
    <property type="entry name" value="6hp_glycosidase-like_sf"/>
</dbReference>